<protein>
    <recommendedName>
        <fullName evidence="10">Stress-activated protein kinase JNK</fullName>
        <ecNumber evidence="10">2.7.11.24</ecNumber>
    </recommendedName>
</protein>
<reference evidence="12" key="1">
    <citation type="submission" date="2023-06" db="EMBL/GenBank/DDBJ databases">
        <authorList>
            <person name="Delattre M."/>
        </authorList>
    </citation>
    <scope>NUCLEOTIDE SEQUENCE</scope>
    <source>
        <strain evidence="12">AF72</strain>
    </source>
</reference>
<keyword evidence="2 10" id="KW-0723">Serine/threonine-protein kinase</keyword>
<keyword evidence="6 10" id="KW-0418">Kinase</keyword>
<evidence type="ECO:0000256" key="6">
    <source>
        <dbReference type="ARBA" id="ARBA00022777"/>
    </source>
</evidence>
<evidence type="ECO:0000256" key="8">
    <source>
        <dbReference type="ARBA" id="ARBA00047592"/>
    </source>
</evidence>
<feature type="domain" description="Protein kinase" evidence="11">
    <location>
        <begin position="41"/>
        <end position="341"/>
    </location>
</feature>
<evidence type="ECO:0000313" key="13">
    <source>
        <dbReference type="Proteomes" id="UP001177023"/>
    </source>
</evidence>
<evidence type="ECO:0000256" key="7">
    <source>
        <dbReference type="ARBA" id="ARBA00022840"/>
    </source>
</evidence>
<dbReference type="EC" id="2.7.11.24" evidence="10"/>
<dbReference type="PRINTS" id="PR01772">
    <property type="entry name" value="JNKMAPKINASE"/>
</dbReference>
<comment type="catalytic activity">
    <reaction evidence="8">
        <text>L-threonyl-[protein] + ATP = O-phospho-L-threonyl-[protein] + ADP + H(+)</text>
        <dbReference type="Rhea" id="RHEA:46608"/>
        <dbReference type="Rhea" id="RHEA-COMP:11060"/>
        <dbReference type="Rhea" id="RHEA-COMP:11605"/>
        <dbReference type="ChEBI" id="CHEBI:15378"/>
        <dbReference type="ChEBI" id="CHEBI:30013"/>
        <dbReference type="ChEBI" id="CHEBI:30616"/>
        <dbReference type="ChEBI" id="CHEBI:61977"/>
        <dbReference type="ChEBI" id="CHEBI:456216"/>
        <dbReference type="EC" id="2.7.11.24"/>
    </reaction>
</comment>
<sequence>MDEDEMNGNGIHDFDASTFHQVNVSDPQNRSSSVFTVPKRYTELKFLNAGAQGTVCSAIDTVTGQQVAIKKMQQPFVMTMSAKRAYREFVLLTSIRHPNIIRLLNAFTPQTDATSFREVYLVMELMKHNLHEVITKLRLDHKTLSFFVYQMLCAIRHLHMSGIIHRDLKPSNIVVNDQCGLKVLDFGLARKKVLDTAMRMSDYVVTRYYRAPEVILGMGYSDKVDIWSVGCIFAEMIRHQVLFPGRDRIDQWTSIIRELGTPSDDFIERLGTSAAMYVRSLPMYPGRSIDQIVGDADFLSNTEQPNVNLTAAAARDLLVHMLAIDPKDRYSVEQSLNHPYVKLWFKEEEVNAPPSANRYDETIDFQDKSLTEWKSLIFDEVMQFQNAHNIFTGTA</sequence>
<dbReference type="InterPro" id="IPR008351">
    <property type="entry name" value="MAPK_JNK"/>
</dbReference>
<dbReference type="InterPro" id="IPR011009">
    <property type="entry name" value="Kinase-like_dom_sf"/>
</dbReference>
<dbReference type="EMBL" id="CATQJA010002659">
    <property type="protein sequence ID" value="CAJ0580384.1"/>
    <property type="molecule type" value="Genomic_DNA"/>
</dbReference>
<evidence type="ECO:0000256" key="1">
    <source>
        <dbReference type="ARBA" id="ARBA00008832"/>
    </source>
</evidence>
<feature type="non-terminal residue" evidence="12">
    <location>
        <position position="1"/>
    </location>
</feature>
<dbReference type="PROSITE" id="PS01351">
    <property type="entry name" value="MAPK"/>
    <property type="match status" value="1"/>
</dbReference>
<proteinExistence type="inferred from homology"/>
<dbReference type="PANTHER" id="PTHR24055">
    <property type="entry name" value="MITOGEN-ACTIVATED PROTEIN KINASE"/>
    <property type="match status" value="1"/>
</dbReference>
<dbReference type="FunFam" id="1.10.510.10:FF:001221">
    <property type="entry name" value="Mitogen-activated protein kinase"/>
    <property type="match status" value="1"/>
</dbReference>
<dbReference type="GO" id="GO:0106310">
    <property type="term" value="F:protein serine kinase activity"/>
    <property type="evidence" value="ECO:0007669"/>
    <property type="project" value="UniProtKB-UniRule"/>
</dbReference>
<dbReference type="GO" id="GO:0004707">
    <property type="term" value="F:MAP kinase activity"/>
    <property type="evidence" value="ECO:0007669"/>
    <property type="project" value="UniProtKB-UniRule"/>
</dbReference>
<dbReference type="GO" id="GO:0005524">
    <property type="term" value="F:ATP binding"/>
    <property type="evidence" value="ECO:0007669"/>
    <property type="project" value="UniProtKB-UniRule"/>
</dbReference>
<comment type="subcellular location">
    <subcellularLocation>
        <location evidence="10">Cytoplasm</location>
    </subcellularLocation>
</comment>
<evidence type="ECO:0000256" key="10">
    <source>
        <dbReference type="RuleBase" id="RU368052"/>
    </source>
</evidence>
<comment type="cofactor">
    <cofactor evidence="10">
        <name>Mg(2+)</name>
        <dbReference type="ChEBI" id="CHEBI:18420"/>
    </cofactor>
</comment>
<dbReference type="AlphaFoldDB" id="A0AA36G5Q9"/>
<evidence type="ECO:0000313" key="12">
    <source>
        <dbReference type="EMBL" id="CAJ0580384.1"/>
    </source>
</evidence>
<keyword evidence="13" id="KW-1185">Reference proteome</keyword>
<evidence type="ECO:0000256" key="3">
    <source>
        <dbReference type="ARBA" id="ARBA00022553"/>
    </source>
</evidence>
<dbReference type="PROSITE" id="PS00108">
    <property type="entry name" value="PROTEIN_KINASE_ST"/>
    <property type="match status" value="1"/>
</dbReference>
<evidence type="ECO:0000256" key="4">
    <source>
        <dbReference type="ARBA" id="ARBA00022679"/>
    </source>
</evidence>
<dbReference type="InterPro" id="IPR050117">
    <property type="entry name" value="MAPK"/>
</dbReference>
<dbReference type="Gene3D" id="1.10.510.10">
    <property type="entry name" value="Transferase(Phosphotransferase) domain 1"/>
    <property type="match status" value="1"/>
</dbReference>
<evidence type="ECO:0000256" key="5">
    <source>
        <dbReference type="ARBA" id="ARBA00022741"/>
    </source>
</evidence>
<evidence type="ECO:0000256" key="9">
    <source>
        <dbReference type="ARBA" id="ARBA00048312"/>
    </source>
</evidence>
<gene>
    <name evidence="12" type="ORF">MSPICULIGERA_LOCUS18582</name>
</gene>
<evidence type="ECO:0000259" key="11">
    <source>
        <dbReference type="PROSITE" id="PS50011"/>
    </source>
</evidence>
<dbReference type="GO" id="GO:0005737">
    <property type="term" value="C:cytoplasm"/>
    <property type="evidence" value="ECO:0007669"/>
    <property type="project" value="UniProtKB-SubCell"/>
</dbReference>
<keyword evidence="10" id="KW-0460">Magnesium</keyword>
<organism evidence="12 13">
    <name type="scientific">Mesorhabditis spiculigera</name>
    <dbReference type="NCBI Taxonomy" id="96644"/>
    <lineage>
        <taxon>Eukaryota</taxon>
        <taxon>Metazoa</taxon>
        <taxon>Ecdysozoa</taxon>
        <taxon>Nematoda</taxon>
        <taxon>Chromadorea</taxon>
        <taxon>Rhabditida</taxon>
        <taxon>Rhabditina</taxon>
        <taxon>Rhabditomorpha</taxon>
        <taxon>Rhabditoidea</taxon>
        <taxon>Rhabditidae</taxon>
        <taxon>Mesorhabditinae</taxon>
        <taxon>Mesorhabditis</taxon>
    </lineage>
</organism>
<dbReference type="InterPro" id="IPR003527">
    <property type="entry name" value="MAP_kinase_CS"/>
</dbReference>
<comment type="caution">
    <text evidence="12">The sequence shown here is derived from an EMBL/GenBank/DDBJ whole genome shotgun (WGS) entry which is preliminary data.</text>
</comment>
<dbReference type="FunFam" id="3.30.200.20:FF:000210">
    <property type="entry name" value="Mitogen-activated protein kinase"/>
    <property type="match status" value="1"/>
</dbReference>
<comment type="catalytic activity">
    <reaction evidence="9">
        <text>L-seryl-[protein] + ATP = O-phospho-L-seryl-[protein] + ADP + H(+)</text>
        <dbReference type="Rhea" id="RHEA:17989"/>
        <dbReference type="Rhea" id="RHEA-COMP:9863"/>
        <dbReference type="Rhea" id="RHEA-COMP:11604"/>
        <dbReference type="ChEBI" id="CHEBI:15378"/>
        <dbReference type="ChEBI" id="CHEBI:29999"/>
        <dbReference type="ChEBI" id="CHEBI:30616"/>
        <dbReference type="ChEBI" id="CHEBI:83421"/>
        <dbReference type="ChEBI" id="CHEBI:456216"/>
        <dbReference type="EC" id="2.7.11.24"/>
    </reaction>
</comment>
<dbReference type="Proteomes" id="UP001177023">
    <property type="component" value="Unassembled WGS sequence"/>
</dbReference>
<dbReference type="Gene3D" id="3.30.200.20">
    <property type="entry name" value="Phosphorylase Kinase, domain 1"/>
    <property type="match status" value="1"/>
</dbReference>
<dbReference type="PROSITE" id="PS50011">
    <property type="entry name" value="PROTEIN_KINASE_DOM"/>
    <property type="match status" value="1"/>
</dbReference>
<accession>A0AA36G5Q9</accession>
<dbReference type="InterPro" id="IPR000719">
    <property type="entry name" value="Prot_kinase_dom"/>
</dbReference>
<keyword evidence="7 10" id="KW-0067">ATP-binding</keyword>
<keyword evidence="3 10" id="KW-0597">Phosphoprotein</keyword>
<name>A0AA36G5Q9_9BILA</name>
<dbReference type="Pfam" id="PF00069">
    <property type="entry name" value="Pkinase"/>
    <property type="match status" value="1"/>
</dbReference>
<evidence type="ECO:0000256" key="2">
    <source>
        <dbReference type="ARBA" id="ARBA00022527"/>
    </source>
</evidence>
<comment type="similarity">
    <text evidence="1 10">Belongs to the protein kinase superfamily. CMGC Ser/Thr protein kinase family. MAP kinase subfamily.</text>
</comment>
<keyword evidence="4 10" id="KW-0808">Transferase</keyword>
<dbReference type="SMART" id="SM00220">
    <property type="entry name" value="S_TKc"/>
    <property type="match status" value="1"/>
</dbReference>
<comment type="function">
    <text evidence="10">Responds to activation by environmental stress and pro-inflammatory cytokines by phosphorylating a number of transcription factors, and thus regulates transcriptional activity.</text>
</comment>
<dbReference type="SUPFAM" id="SSF56112">
    <property type="entry name" value="Protein kinase-like (PK-like)"/>
    <property type="match status" value="1"/>
</dbReference>
<dbReference type="InterPro" id="IPR008271">
    <property type="entry name" value="Ser/Thr_kinase_AS"/>
</dbReference>
<keyword evidence="5 10" id="KW-0547">Nucleotide-binding</keyword>